<evidence type="ECO:0000313" key="3">
    <source>
        <dbReference type="Proteomes" id="UP000594892"/>
    </source>
</evidence>
<dbReference type="AlphaFoldDB" id="A0AAP9XZ85"/>
<protein>
    <submittedName>
        <fullName evidence="1">Uncharacterized protein</fullName>
    </submittedName>
</protein>
<reference evidence="1 3" key="1">
    <citation type="submission" date="2020-12" db="EMBL/GenBank/DDBJ databases">
        <title>FDA dAtabase for Regulatory Grade micrObial Sequences (FDA-ARGOS): Supporting development and validation of Infectious Disease Dx tests.</title>
        <authorList>
            <person name="Minogue T."/>
            <person name="Wolcott M."/>
            <person name="Wasieloski L."/>
            <person name="Aguilar W."/>
            <person name="Moore D."/>
            <person name="Jaissle J."/>
            <person name="Tallon L."/>
            <person name="Sadzewicz L."/>
            <person name="Zhao X."/>
            <person name="Boylan J."/>
            <person name="Ott S."/>
            <person name="Bowen H."/>
            <person name="Vavikolanu K."/>
            <person name="Mehta A."/>
            <person name="Aluvathingal J."/>
            <person name="Nadendla S."/>
            <person name="Yan Y."/>
            <person name="Sichtig H."/>
        </authorList>
    </citation>
    <scope>NUCLEOTIDE SEQUENCE [LARGE SCALE GENOMIC DNA]</scope>
    <source>
        <strain evidence="1 3">FDAARGOS_949</strain>
    </source>
</reference>
<dbReference type="Proteomes" id="UP000594892">
    <property type="component" value="Chromosome 1"/>
</dbReference>
<dbReference type="EMBL" id="CP065600">
    <property type="protein sequence ID" value="QPQ90784.1"/>
    <property type="molecule type" value="Genomic_DNA"/>
</dbReference>
<sequence length="55" mass="6051">MEKEKQDGDGCQIGIGTAKPSARMIGMTNKTVMRVWHAGVRNPHSAGKRREGNRT</sequence>
<proteinExistence type="predicted"/>
<dbReference type="GeneID" id="45699121"/>
<gene>
    <name evidence="1" type="ORF">I6H06_03335</name>
    <name evidence="2" type="ORF">NFI99_01430</name>
</gene>
<evidence type="ECO:0000313" key="2">
    <source>
        <dbReference type="EMBL" id="USS43179.1"/>
    </source>
</evidence>
<dbReference type="EMBL" id="CP099583">
    <property type="protein sequence ID" value="USS43179.1"/>
    <property type="molecule type" value="Genomic_DNA"/>
</dbReference>
<accession>A0AAP9XZ85</accession>
<reference evidence="2" key="2">
    <citation type="submission" date="2022-06" db="EMBL/GenBank/DDBJ databases">
        <title>Draft genome sequence of Burkholderia glumae strain GR20004 isolated from rice panicle showing bacterial panicle blight.</title>
        <authorList>
            <person name="Choi S.Y."/>
            <person name="Lee Y.H."/>
        </authorList>
    </citation>
    <scope>NUCLEOTIDE SEQUENCE</scope>
    <source>
        <strain evidence="2">GR20004</strain>
    </source>
</reference>
<evidence type="ECO:0000313" key="1">
    <source>
        <dbReference type="EMBL" id="QPQ90784.1"/>
    </source>
</evidence>
<dbReference type="Proteomes" id="UP001056386">
    <property type="component" value="Chromosome 2"/>
</dbReference>
<dbReference type="RefSeq" id="WP_153478498.1">
    <property type="nucleotide sequence ID" value="NZ_CP021075.1"/>
</dbReference>
<keyword evidence="4" id="KW-1185">Reference proteome</keyword>
<name>A0AAP9XZ85_BURGL</name>
<evidence type="ECO:0000313" key="4">
    <source>
        <dbReference type="Proteomes" id="UP001056386"/>
    </source>
</evidence>
<organism evidence="1 3">
    <name type="scientific">Burkholderia glumae</name>
    <name type="common">Pseudomonas glumae</name>
    <dbReference type="NCBI Taxonomy" id="337"/>
    <lineage>
        <taxon>Bacteria</taxon>
        <taxon>Pseudomonadati</taxon>
        <taxon>Pseudomonadota</taxon>
        <taxon>Betaproteobacteria</taxon>
        <taxon>Burkholderiales</taxon>
        <taxon>Burkholderiaceae</taxon>
        <taxon>Burkholderia</taxon>
    </lineage>
</organism>